<dbReference type="InterPro" id="IPR035513">
    <property type="entry name" value="Invertase/methylesterase_inhib"/>
</dbReference>
<gene>
    <name evidence="1" type="ORF">QN277_003429</name>
</gene>
<dbReference type="SUPFAM" id="SSF101148">
    <property type="entry name" value="Plant invertase/pectin methylesterase inhibitor"/>
    <property type="match status" value="1"/>
</dbReference>
<evidence type="ECO:0000313" key="1">
    <source>
        <dbReference type="EMBL" id="KAK4260289.1"/>
    </source>
</evidence>
<accession>A0AAE1MCN9</accession>
<dbReference type="Proteomes" id="UP001293593">
    <property type="component" value="Unassembled WGS sequence"/>
</dbReference>
<reference evidence="1" key="1">
    <citation type="submission" date="2023-10" db="EMBL/GenBank/DDBJ databases">
        <title>Chromosome-level genome of the transformable northern wattle, Acacia crassicarpa.</title>
        <authorList>
            <person name="Massaro I."/>
            <person name="Sinha N.R."/>
            <person name="Poethig S."/>
            <person name="Leichty A.R."/>
        </authorList>
    </citation>
    <scope>NUCLEOTIDE SEQUENCE</scope>
    <source>
        <strain evidence="1">Acra3RX</strain>
        <tissue evidence="1">Leaf</tissue>
    </source>
</reference>
<protein>
    <submittedName>
        <fullName evidence="1">Uncharacterized protein</fullName>
    </submittedName>
</protein>
<organism evidence="1 2">
    <name type="scientific">Acacia crassicarpa</name>
    <name type="common">northern wattle</name>
    <dbReference type="NCBI Taxonomy" id="499986"/>
    <lineage>
        <taxon>Eukaryota</taxon>
        <taxon>Viridiplantae</taxon>
        <taxon>Streptophyta</taxon>
        <taxon>Embryophyta</taxon>
        <taxon>Tracheophyta</taxon>
        <taxon>Spermatophyta</taxon>
        <taxon>Magnoliopsida</taxon>
        <taxon>eudicotyledons</taxon>
        <taxon>Gunneridae</taxon>
        <taxon>Pentapetalae</taxon>
        <taxon>rosids</taxon>
        <taxon>fabids</taxon>
        <taxon>Fabales</taxon>
        <taxon>Fabaceae</taxon>
        <taxon>Caesalpinioideae</taxon>
        <taxon>mimosoid clade</taxon>
        <taxon>Acacieae</taxon>
        <taxon>Acacia</taxon>
    </lineage>
</organism>
<evidence type="ECO:0000313" key="2">
    <source>
        <dbReference type="Proteomes" id="UP001293593"/>
    </source>
</evidence>
<dbReference type="AlphaFoldDB" id="A0AAE1MCN9"/>
<proteinExistence type="predicted"/>
<keyword evidence="2" id="KW-1185">Reference proteome</keyword>
<dbReference type="InterPro" id="IPR006501">
    <property type="entry name" value="Pectinesterase_inhib_dom"/>
</dbReference>
<comment type="caution">
    <text evidence="1">The sequence shown here is derived from an EMBL/GenBank/DDBJ whole genome shotgun (WGS) entry which is preliminary data.</text>
</comment>
<dbReference type="Gene3D" id="1.20.140.40">
    <property type="entry name" value="Invertase/pectin methylesterase inhibitor family protein"/>
    <property type="match status" value="1"/>
</dbReference>
<name>A0AAE1MCN9_9FABA</name>
<dbReference type="NCBIfam" id="TIGR01614">
    <property type="entry name" value="PME_inhib"/>
    <property type="match status" value="1"/>
</dbReference>
<sequence>MQTLFQIWMKPLPIGALKPKDFRSANTKVSAAMEASVNCEDEFKEGKEKSPLTDNKVYFELNAISLAFIYQRK</sequence>
<dbReference type="GO" id="GO:0004857">
    <property type="term" value="F:enzyme inhibitor activity"/>
    <property type="evidence" value="ECO:0007669"/>
    <property type="project" value="InterPro"/>
</dbReference>
<dbReference type="EMBL" id="JAWXYG010000010">
    <property type="protein sequence ID" value="KAK4260289.1"/>
    <property type="molecule type" value="Genomic_DNA"/>
</dbReference>